<reference evidence="1" key="2">
    <citation type="journal article" date="2015" name="Fish Shellfish Immunol.">
        <title>Early steps in the European eel (Anguilla anguilla)-Vibrio vulnificus interaction in the gills: Role of the RtxA13 toxin.</title>
        <authorList>
            <person name="Callol A."/>
            <person name="Pajuelo D."/>
            <person name="Ebbesson L."/>
            <person name="Teles M."/>
            <person name="MacKenzie S."/>
            <person name="Amaro C."/>
        </authorList>
    </citation>
    <scope>NUCLEOTIDE SEQUENCE</scope>
</reference>
<dbReference type="AlphaFoldDB" id="A0A0E9QAA4"/>
<sequence>MREWSIPCIILNCYGSVRSMQI</sequence>
<reference evidence="1" key="1">
    <citation type="submission" date="2014-11" db="EMBL/GenBank/DDBJ databases">
        <authorList>
            <person name="Amaro Gonzalez C."/>
        </authorList>
    </citation>
    <scope>NUCLEOTIDE SEQUENCE</scope>
</reference>
<name>A0A0E9QAA4_ANGAN</name>
<organism evidence="1">
    <name type="scientific">Anguilla anguilla</name>
    <name type="common">European freshwater eel</name>
    <name type="synonym">Muraena anguilla</name>
    <dbReference type="NCBI Taxonomy" id="7936"/>
    <lineage>
        <taxon>Eukaryota</taxon>
        <taxon>Metazoa</taxon>
        <taxon>Chordata</taxon>
        <taxon>Craniata</taxon>
        <taxon>Vertebrata</taxon>
        <taxon>Euteleostomi</taxon>
        <taxon>Actinopterygii</taxon>
        <taxon>Neopterygii</taxon>
        <taxon>Teleostei</taxon>
        <taxon>Anguilliformes</taxon>
        <taxon>Anguillidae</taxon>
        <taxon>Anguilla</taxon>
    </lineage>
</organism>
<proteinExistence type="predicted"/>
<evidence type="ECO:0000313" key="1">
    <source>
        <dbReference type="EMBL" id="JAH13786.1"/>
    </source>
</evidence>
<dbReference type="EMBL" id="GBXM01094791">
    <property type="protein sequence ID" value="JAH13786.1"/>
    <property type="molecule type" value="Transcribed_RNA"/>
</dbReference>
<protein>
    <submittedName>
        <fullName evidence="1">Uncharacterized protein</fullName>
    </submittedName>
</protein>
<accession>A0A0E9QAA4</accession>